<evidence type="ECO:0000256" key="6">
    <source>
        <dbReference type="ARBA" id="ARBA00022806"/>
    </source>
</evidence>
<keyword evidence="4" id="KW-0547">Nucleotide-binding</keyword>
<keyword evidence="7" id="KW-0067">ATP-binding</keyword>
<dbReference type="Proteomes" id="UP000007383">
    <property type="component" value="Chromosome"/>
</dbReference>
<evidence type="ECO:0000256" key="1">
    <source>
        <dbReference type="ARBA" id="ARBA00006847"/>
    </source>
</evidence>
<keyword evidence="8" id="KW-0051">Antiviral defense</keyword>
<protein>
    <submittedName>
        <fullName evidence="10">CRISPR-associated helicase Cas3, subtype I-F/YPEST</fullName>
    </submittedName>
</protein>
<feature type="domain" description="HD Cas3-type" evidence="9">
    <location>
        <begin position="102"/>
        <end position="291"/>
    </location>
</feature>
<evidence type="ECO:0000259" key="9">
    <source>
        <dbReference type="PROSITE" id="PS51643"/>
    </source>
</evidence>
<dbReference type="Pfam" id="PF21384">
    <property type="entry name" value="Cas3_I-F_Cas2"/>
    <property type="match status" value="1"/>
</dbReference>
<dbReference type="GO" id="GO:0016787">
    <property type="term" value="F:hydrolase activity"/>
    <property type="evidence" value="ECO:0007669"/>
    <property type="project" value="UniProtKB-KW"/>
</dbReference>
<dbReference type="Gene3D" id="1.10.3210.30">
    <property type="match status" value="1"/>
</dbReference>
<dbReference type="eggNOG" id="COG1203">
    <property type="taxonomic scope" value="Bacteria"/>
</dbReference>
<dbReference type="PROSITE" id="PS51643">
    <property type="entry name" value="HD_CAS3"/>
    <property type="match status" value="1"/>
</dbReference>
<evidence type="ECO:0000256" key="3">
    <source>
        <dbReference type="ARBA" id="ARBA00022723"/>
    </source>
</evidence>
<dbReference type="InterPro" id="IPR027417">
    <property type="entry name" value="P-loop_NTPase"/>
</dbReference>
<dbReference type="InterPro" id="IPR013395">
    <property type="entry name" value="CRISPR-assoc_Cas3_yers"/>
</dbReference>
<keyword evidence="5" id="KW-0378">Hydrolase</keyword>
<dbReference type="InterPro" id="IPR038257">
    <property type="entry name" value="CRISPR-assoc_Cas3_HD_sf"/>
</dbReference>
<dbReference type="NCBIfam" id="TIGR02562">
    <property type="entry name" value="cas3_yersinia"/>
    <property type="match status" value="1"/>
</dbReference>
<evidence type="ECO:0000256" key="2">
    <source>
        <dbReference type="ARBA" id="ARBA00009046"/>
    </source>
</evidence>
<keyword evidence="11" id="KW-1185">Reference proteome</keyword>
<organism evidence="10 11">
    <name type="scientific">Spirochaeta africana (strain ATCC 700263 / DSM 8902 / Z-7692)</name>
    <dbReference type="NCBI Taxonomy" id="889378"/>
    <lineage>
        <taxon>Bacteria</taxon>
        <taxon>Pseudomonadati</taxon>
        <taxon>Spirochaetota</taxon>
        <taxon>Spirochaetia</taxon>
        <taxon>Spirochaetales</taxon>
        <taxon>Spirochaetaceae</taxon>
        <taxon>Spirochaeta</taxon>
    </lineage>
</organism>
<dbReference type="SUPFAM" id="SSF52540">
    <property type="entry name" value="P-loop containing nucleoside triphosphate hydrolases"/>
    <property type="match status" value="1"/>
</dbReference>
<name>H9UG66_SPIAZ</name>
<dbReference type="InterPro" id="IPR054712">
    <property type="entry name" value="Cas3-like_dom"/>
</dbReference>
<dbReference type="Pfam" id="PF22590">
    <property type="entry name" value="Cas3-like_C_2"/>
    <property type="match status" value="1"/>
</dbReference>
<dbReference type="KEGG" id="sfc:Spiaf_0404"/>
<comment type="similarity">
    <text evidence="1">In the N-terminal section; belongs to the CRISPR-associated nuclease Cas3-HD family.</text>
</comment>
<dbReference type="GO" id="GO:0051607">
    <property type="term" value="P:defense response to virus"/>
    <property type="evidence" value="ECO:0007669"/>
    <property type="project" value="UniProtKB-KW"/>
</dbReference>
<evidence type="ECO:0000313" key="11">
    <source>
        <dbReference type="Proteomes" id="UP000007383"/>
    </source>
</evidence>
<dbReference type="InterPro" id="IPR006483">
    <property type="entry name" value="CRISPR-assoc_Cas3_HD"/>
</dbReference>
<dbReference type="InterPro" id="IPR048823">
    <property type="entry name" value="Cas3_I-F_Cas2"/>
</dbReference>
<evidence type="ECO:0000256" key="4">
    <source>
        <dbReference type="ARBA" id="ARBA00022741"/>
    </source>
</evidence>
<evidence type="ECO:0000256" key="8">
    <source>
        <dbReference type="ARBA" id="ARBA00023118"/>
    </source>
</evidence>
<evidence type="ECO:0000256" key="5">
    <source>
        <dbReference type="ARBA" id="ARBA00022801"/>
    </source>
</evidence>
<dbReference type="GO" id="GO:0004386">
    <property type="term" value="F:helicase activity"/>
    <property type="evidence" value="ECO:0007669"/>
    <property type="project" value="UniProtKB-KW"/>
</dbReference>
<dbReference type="HOGENOM" id="CLU_009385_0_0_12"/>
<comment type="similarity">
    <text evidence="2">In the central section; belongs to the CRISPR-associated helicase Cas3 family.</text>
</comment>
<sequence>MIVTFISQCEKKALSRTRRVLDTYASRIGSRTWQTVITMDGLAAIKKHLRKTATKNTAVACHWMRGKTRTELLWVVGNRQQFDSEGVVPVHSTQRDVFSGLTESDWDLLPQIKIVAAISALFHDWGKASELFQSKLRPSDKRKEKVLGDPVRHEWVSCFLFAEFVRSCGSTDREWLDALSDGRLDEKKIIQSVQASEKTLIEKVRHVPADLPPLASVVLYILLTHHRLPVYRGSGRSQWKGVKRGSFKELLQIISYEWSYANYLETEDQRCRLPLCFSFPHGICTDSPAWMKQIKKWSQRALERYTSFSEIINSPGFRSLIHFSRLAVMLGDHIYSSQQADPSWKTDIPLYANTEKDNSLKQKLDEHLVGVMKQALKTAHLLPRLESSMDEARDVQSLKAAARPGTKYYWQDKAVEKILAWRTEQAELLKKQDQSFGFFTVNMASTGCGKTTANAKVMQALSRDCDSLRYILALGLRTLTLQTGDEYKERLGLDETELAVLIGSKAIATLHREWHNAQQNEDSEDTVEMSSESQETLLDDHIDFACDIPEGDLRTLLQTEKDRQMLFAPVLSCTIDHMMAATETTRGGRWILPFMRLMTSDLVIDEIDDFSGTDMIAVGRLVFLAGMLGRKVMISSATITPDIAEGYFHTYHQGWTTYTASRNANETVGCCWIDEFRTVTSTVQDSDSISASRNFANHHNHFIEKRVRSLRSQRNQKGARRVGQLIQCKDLLEIGSEVEREEALFERSAQTILSLHQDNCHTDPVTGKTVSFGCVRMANIDPCVSMTKYLLGFQWPEDVCVYAMAYHSRQVLLLRNEQERHLDSVLKCKTEEPRRAAFSNLVIRKQIEKNAAANIVFVLVATPVEEVGRDHDFDWAIIEPSSYRSIIQLAGRVRRHRSTVVQKPNIAILEFNRKGLLSEGDQPVFTRPGFETDSMLLNSHSMASLVNVRDMEKGIDAVPRISRNQELKPKDSLVDLEHNSIHCSLTHYKQVPGPETMHGWHHNSFWWLTGQAQQYNYAPFRAGESQIEICDIYTEDGNYFGEWEQRNKIWLDRELVYRIDRERDSDMGYERLWLHRDYRALLERREDQYGESPGKASGVFGRLTFPKRFEGSKLLYSEQFGLVENRRE</sequence>
<reference evidence="11" key="1">
    <citation type="journal article" date="2013" name="Stand. Genomic Sci.">
        <title>Complete genome sequence of the halophilic bacterium Spirochaeta africana type strain (Z-7692(T)) from the alkaline Lake Magadi in the East African Rift.</title>
        <authorList>
            <person name="Liolos K."/>
            <person name="Abt B."/>
            <person name="Scheuner C."/>
            <person name="Teshima H."/>
            <person name="Held B."/>
            <person name="Lapidus A."/>
            <person name="Nolan M."/>
            <person name="Lucas S."/>
            <person name="Deshpande S."/>
            <person name="Cheng J.F."/>
            <person name="Tapia R."/>
            <person name="Goodwin L.A."/>
            <person name="Pitluck S."/>
            <person name="Pagani I."/>
            <person name="Ivanova N."/>
            <person name="Mavromatis K."/>
            <person name="Mikhailova N."/>
            <person name="Huntemann M."/>
            <person name="Pati A."/>
            <person name="Chen A."/>
            <person name="Palaniappan K."/>
            <person name="Land M."/>
            <person name="Rohde M."/>
            <person name="Tindall B.J."/>
            <person name="Detter J.C."/>
            <person name="Goker M."/>
            <person name="Bristow J."/>
            <person name="Eisen J.A."/>
            <person name="Markowitz V."/>
            <person name="Hugenholtz P."/>
            <person name="Woyke T."/>
            <person name="Klenk H.P."/>
            <person name="Kyrpides N.C."/>
        </authorList>
    </citation>
    <scope>NUCLEOTIDE SEQUENCE</scope>
    <source>
        <strain evidence="11">ATCC 700263 / DSM 8902 / Z-7692</strain>
    </source>
</reference>
<dbReference type="AlphaFoldDB" id="H9UG66"/>
<gene>
    <name evidence="10" type="ordered locus">Spiaf_0404</name>
</gene>
<dbReference type="RefSeq" id="WP_014454506.1">
    <property type="nucleotide sequence ID" value="NC_017098.1"/>
</dbReference>
<dbReference type="STRING" id="889378.Spiaf_0404"/>
<dbReference type="GO" id="GO:0005524">
    <property type="term" value="F:ATP binding"/>
    <property type="evidence" value="ECO:0007669"/>
    <property type="project" value="UniProtKB-KW"/>
</dbReference>
<keyword evidence="6" id="KW-0347">Helicase</keyword>
<proteinExistence type="inferred from homology"/>
<keyword evidence="3" id="KW-0479">Metal-binding</keyword>
<accession>H9UG66</accession>
<dbReference type="PATRIC" id="fig|889378.3.peg.409"/>
<dbReference type="OrthoDB" id="9810236at2"/>
<evidence type="ECO:0000313" key="10">
    <source>
        <dbReference type="EMBL" id="AFG36509.1"/>
    </source>
</evidence>
<evidence type="ECO:0000256" key="7">
    <source>
        <dbReference type="ARBA" id="ARBA00022840"/>
    </source>
</evidence>
<dbReference type="GO" id="GO:0046872">
    <property type="term" value="F:metal ion binding"/>
    <property type="evidence" value="ECO:0007669"/>
    <property type="project" value="UniProtKB-KW"/>
</dbReference>
<dbReference type="EMBL" id="CP003282">
    <property type="protein sequence ID" value="AFG36509.1"/>
    <property type="molecule type" value="Genomic_DNA"/>
</dbReference>